<evidence type="ECO:0000256" key="12">
    <source>
        <dbReference type="ARBA" id="ARBA00023136"/>
    </source>
</evidence>
<dbReference type="AlphaFoldDB" id="A0A6P3X083"/>
<sequence>MDVSALFKASVKTVNLRNKELGTVTSAKDPLRRSRVKSSFYVKAHDVVVQISRLREFLLKSRKVYLDFHNHLCTASHMTDAERDEIDAGAQNIMGICSQLVKDLKREVAASEQVSQQNIEHREIMLLMIEDYLKDVCKIYSEQKAMRVKRAMEMRKIIRLQSADTVVEQTSTTEVRKSSLNVTQKSADEHVDGKNDSSESSPMKIQEINGDVNTLTYEEEPSPEDIQMFHSENEQLYSELNTLTEEVKQIESKVVHIAELQEIFTEKILDQDKDLDRLMTTVVGSTENVKEANEQIRQAIQRNAGLRVWILFFLLVMSFSLLFLDWYNP</sequence>
<evidence type="ECO:0000256" key="9">
    <source>
        <dbReference type="ARBA" id="ARBA00022927"/>
    </source>
</evidence>
<evidence type="ECO:0000256" key="6">
    <source>
        <dbReference type="ARBA" id="ARBA00022692"/>
    </source>
</evidence>
<accession>A0A6P3X083</accession>
<dbReference type="Pfam" id="PF10496">
    <property type="entry name" value="Syntaxin-18_N"/>
    <property type="match status" value="1"/>
</dbReference>
<organism evidence="18 19">
    <name type="scientific">Dinoponera quadriceps</name>
    <name type="common">South American ant</name>
    <dbReference type="NCBI Taxonomy" id="609295"/>
    <lineage>
        <taxon>Eukaryota</taxon>
        <taxon>Metazoa</taxon>
        <taxon>Ecdysozoa</taxon>
        <taxon>Arthropoda</taxon>
        <taxon>Hexapoda</taxon>
        <taxon>Insecta</taxon>
        <taxon>Pterygota</taxon>
        <taxon>Neoptera</taxon>
        <taxon>Endopterygota</taxon>
        <taxon>Hymenoptera</taxon>
        <taxon>Apocrita</taxon>
        <taxon>Aculeata</taxon>
        <taxon>Formicoidea</taxon>
        <taxon>Formicidae</taxon>
        <taxon>Ponerinae</taxon>
        <taxon>Ponerini</taxon>
        <taxon>Dinoponera</taxon>
    </lineage>
</organism>
<reference evidence="19" key="1">
    <citation type="submission" date="2025-08" db="UniProtKB">
        <authorList>
            <consortium name="RefSeq"/>
        </authorList>
    </citation>
    <scope>IDENTIFICATION</scope>
</reference>
<evidence type="ECO:0000256" key="13">
    <source>
        <dbReference type="ARBA" id="ARBA00046280"/>
    </source>
</evidence>
<dbReference type="CTD" id="42933"/>
<dbReference type="RefSeq" id="XP_014471740.1">
    <property type="nucleotide sequence ID" value="XM_014616254.1"/>
</dbReference>
<evidence type="ECO:0000256" key="4">
    <source>
        <dbReference type="ARBA" id="ARBA00019409"/>
    </source>
</evidence>
<keyword evidence="8" id="KW-0931">ER-Golgi transport</keyword>
<dbReference type="FunFam" id="1.20.5.110:FF:000015">
    <property type="entry name" value="Syntaxin-18, putative"/>
    <property type="match status" value="1"/>
</dbReference>
<dbReference type="KEGG" id="dqu:106742897"/>
<evidence type="ECO:0000256" key="2">
    <source>
        <dbReference type="ARBA" id="ARBA00004389"/>
    </source>
</evidence>
<dbReference type="GO" id="GO:0005789">
    <property type="term" value="C:endoplasmic reticulum membrane"/>
    <property type="evidence" value="ECO:0007669"/>
    <property type="project" value="UniProtKB-SubCell"/>
</dbReference>
<keyword evidence="9" id="KW-0653">Protein transport</keyword>
<dbReference type="GO" id="GO:0015031">
    <property type="term" value="P:protein transport"/>
    <property type="evidence" value="ECO:0007669"/>
    <property type="project" value="UniProtKB-KW"/>
</dbReference>
<keyword evidence="18" id="KW-1185">Reference proteome</keyword>
<dbReference type="SUPFAM" id="SSF58038">
    <property type="entry name" value="SNARE fusion complex"/>
    <property type="match status" value="1"/>
</dbReference>
<evidence type="ECO:0000256" key="14">
    <source>
        <dbReference type="SAM" id="Coils"/>
    </source>
</evidence>
<dbReference type="OrthoDB" id="342981at2759"/>
<comment type="similarity">
    <text evidence="3">Belongs to the syntaxin family.</text>
</comment>
<evidence type="ECO:0000259" key="17">
    <source>
        <dbReference type="Pfam" id="PF10496"/>
    </source>
</evidence>
<proteinExistence type="inferred from homology"/>
<evidence type="ECO:0000313" key="19">
    <source>
        <dbReference type="RefSeq" id="XP_014471740.1"/>
    </source>
</evidence>
<feature type="transmembrane region" description="Helical" evidence="16">
    <location>
        <begin position="306"/>
        <end position="327"/>
    </location>
</feature>
<protein>
    <recommendedName>
        <fullName evidence="4">Syntaxin-18</fullName>
    </recommendedName>
</protein>
<feature type="compositionally biased region" description="Basic and acidic residues" evidence="15">
    <location>
        <begin position="186"/>
        <end position="197"/>
    </location>
</feature>
<gene>
    <name evidence="19" type="primary">LOC106742897</name>
</gene>
<evidence type="ECO:0000256" key="16">
    <source>
        <dbReference type="SAM" id="Phobius"/>
    </source>
</evidence>
<dbReference type="GO" id="GO:0031201">
    <property type="term" value="C:SNARE complex"/>
    <property type="evidence" value="ECO:0007669"/>
    <property type="project" value="TreeGrafter"/>
</dbReference>
<evidence type="ECO:0000256" key="3">
    <source>
        <dbReference type="ARBA" id="ARBA00009063"/>
    </source>
</evidence>
<keyword evidence="6 16" id="KW-0812">Transmembrane</keyword>
<evidence type="ECO:0000256" key="15">
    <source>
        <dbReference type="SAM" id="MobiDB-lite"/>
    </source>
</evidence>
<evidence type="ECO:0000313" key="18">
    <source>
        <dbReference type="Proteomes" id="UP000515204"/>
    </source>
</evidence>
<name>A0A6P3X083_DINQU</name>
<evidence type="ECO:0000256" key="5">
    <source>
        <dbReference type="ARBA" id="ARBA00022448"/>
    </source>
</evidence>
<dbReference type="Gene3D" id="1.20.5.110">
    <property type="match status" value="1"/>
</dbReference>
<feature type="region of interest" description="Disordered" evidence="15">
    <location>
        <begin position="177"/>
        <end position="203"/>
    </location>
</feature>
<keyword evidence="11 14" id="KW-0175">Coiled coil</keyword>
<evidence type="ECO:0000256" key="1">
    <source>
        <dbReference type="ARBA" id="ARBA00003746"/>
    </source>
</evidence>
<dbReference type="PANTHER" id="PTHR15959">
    <property type="entry name" value="SYNTAXIN-18"/>
    <property type="match status" value="1"/>
</dbReference>
<feature type="coiled-coil region" evidence="14">
    <location>
        <begin position="226"/>
        <end position="253"/>
    </location>
</feature>
<keyword evidence="12 16" id="KW-0472">Membrane</keyword>
<comment type="subcellular location">
    <subcellularLocation>
        <location evidence="13">Endomembrane system</location>
        <topology evidence="13">Single-pass type IV membrane protein</topology>
    </subcellularLocation>
    <subcellularLocation>
        <location evidence="2">Endoplasmic reticulum membrane</location>
        <topology evidence="2">Single-pass membrane protein</topology>
    </subcellularLocation>
</comment>
<dbReference type="GeneID" id="106742897"/>
<comment type="function">
    <text evidence="1">Syntaxin that may be involved in targeting and fusion of Golgi-derived retrograde transport vesicles with the ER.</text>
</comment>
<feature type="domain" description="SNARE-complex protein Syntaxin-18 N-terminal" evidence="17">
    <location>
        <begin position="1"/>
        <end position="86"/>
    </location>
</feature>
<evidence type="ECO:0000256" key="7">
    <source>
        <dbReference type="ARBA" id="ARBA00022824"/>
    </source>
</evidence>
<evidence type="ECO:0000256" key="8">
    <source>
        <dbReference type="ARBA" id="ARBA00022892"/>
    </source>
</evidence>
<keyword evidence="7" id="KW-0256">Endoplasmic reticulum</keyword>
<dbReference type="Proteomes" id="UP000515204">
    <property type="component" value="Unplaced"/>
</dbReference>
<keyword evidence="10 16" id="KW-1133">Transmembrane helix</keyword>
<evidence type="ECO:0000256" key="11">
    <source>
        <dbReference type="ARBA" id="ARBA00023054"/>
    </source>
</evidence>
<dbReference type="InterPro" id="IPR019529">
    <property type="entry name" value="Syntaxin-18_N"/>
</dbReference>
<dbReference type="PANTHER" id="PTHR15959:SF0">
    <property type="entry name" value="SYNTAXIN-18"/>
    <property type="match status" value="1"/>
</dbReference>
<evidence type="ECO:0000256" key="10">
    <source>
        <dbReference type="ARBA" id="ARBA00022989"/>
    </source>
</evidence>
<dbReference type="GO" id="GO:0006890">
    <property type="term" value="P:retrograde vesicle-mediated transport, Golgi to endoplasmic reticulum"/>
    <property type="evidence" value="ECO:0007669"/>
    <property type="project" value="TreeGrafter"/>
</dbReference>
<keyword evidence="5" id="KW-0813">Transport</keyword>